<dbReference type="EMBL" id="JQ284014">
    <property type="protein sequence ID" value="AFF18635.1"/>
    <property type="molecule type" value="Genomic_DNA"/>
</dbReference>
<sequence>MAKIIIAVIPADQDARLKAKYPNPPPDAKPDEKVVVVSDPSKVVETIKAQPEPPVVVSVTNFFSESVQQEVKKAVEAGAPGVPVLLVPQGLDDEQVYEFLKAEKAKHS</sequence>
<dbReference type="EMBL" id="JQ284010">
    <property type="protein sequence ID" value="AFF18631.1"/>
    <property type="molecule type" value="Genomic_DNA"/>
</dbReference>
<accession>I0LNZ9</accession>
<dbReference type="EMBL" id="JQ284015">
    <property type="protein sequence ID" value="AFF18636.1"/>
    <property type="molecule type" value="Genomic_DNA"/>
</dbReference>
<evidence type="ECO:0000313" key="5">
    <source>
        <dbReference type="EMBL" id="AFF18635.1"/>
    </source>
</evidence>
<evidence type="ECO:0000313" key="1">
    <source>
        <dbReference type="EMBL" id="AFF18631.1"/>
    </source>
</evidence>
<feature type="non-terminal residue" evidence="7">
    <location>
        <position position="108"/>
    </location>
</feature>
<dbReference type="EMBL" id="JQ284013">
    <property type="protein sequence ID" value="AFF18634.1"/>
    <property type="molecule type" value="Genomic_DNA"/>
</dbReference>
<evidence type="ECO:0000313" key="7">
    <source>
        <dbReference type="EMBL" id="DAA35019.1"/>
    </source>
</evidence>
<name>I0LNZ9_PHAPC</name>
<dbReference type="EMBL" id="JQ284012">
    <property type="protein sequence ID" value="AFF18633.1"/>
    <property type="molecule type" value="Genomic_DNA"/>
</dbReference>
<organism evidence="7">
    <name type="scientific">Phakopsora pachyrhizi</name>
    <name type="common">Asian soybean rust disease fungus</name>
    <dbReference type="NCBI Taxonomy" id="170000"/>
    <lineage>
        <taxon>Eukaryota</taxon>
        <taxon>Fungi</taxon>
        <taxon>Dikarya</taxon>
        <taxon>Basidiomycota</taxon>
        <taxon>Pucciniomycotina</taxon>
        <taxon>Pucciniomycetes</taxon>
        <taxon>Pucciniales</taxon>
        <taxon>Phakopsoraceae</taxon>
        <taxon>Phakopsora</taxon>
    </lineage>
</organism>
<dbReference type="EMBL" id="JQ284011">
    <property type="protein sequence ID" value="AFF18632.1"/>
    <property type="molecule type" value="Genomic_DNA"/>
</dbReference>
<dbReference type="AlphaFoldDB" id="I0LNZ9"/>
<reference evidence="7" key="1">
    <citation type="journal article" date="2012" name="Appl. Environ. Microbiol.">
        <title>Novel Phakopsora pachyrhizi extracellular proteins are ideal targets for immunological diagnostic assays.</title>
        <authorList>
            <person name="Luster D.G."/>
            <person name="McMahon M.B."/>
            <person name="Edwards H.H."/>
            <person name="Boerma B.L."/>
            <person name="Lewis Ivey M.L."/>
            <person name="Miller S.A."/>
            <person name="Dorrance A.E."/>
        </authorList>
    </citation>
    <scope>NUCLEOTIDE SEQUENCE</scope>
    <source>
        <strain evidence="2">Alabama04-1</strain>
        <strain evidence="3">India73-1</strain>
        <strain evidence="5">Paraguay01-3</strain>
        <strain evidence="4">SouthAfrica01-1</strain>
        <strain evidence="7">Taiwan 72-1</strain>
        <strain evidence="1">Taiwan72-1</strain>
        <strain evidence="6">Thailand02-1</strain>
    </source>
</reference>
<protein>
    <submittedName>
        <fullName evidence="1 7">Extracellular protein</fullName>
    </submittedName>
</protein>
<dbReference type="EMBL" id="BK008465">
    <property type="protein sequence ID" value="DAA35019.1"/>
    <property type="molecule type" value="mRNA"/>
</dbReference>
<evidence type="ECO:0000313" key="6">
    <source>
        <dbReference type="EMBL" id="AFF18636.1"/>
    </source>
</evidence>
<evidence type="ECO:0000313" key="4">
    <source>
        <dbReference type="EMBL" id="AFF18634.1"/>
    </source>
</evidence>
<proteinExistence type="evidence at transcript level"/>
<evidence type="ECO:0000313" key="2">
    <source>
        <dbReference type="EMBL" id="AFF18632.1"/>
    </source>
</evidence>
<evidence type="ECO:0000313" key="3">
    <source>
        <dbReference type="EMBL" id="AFF18633.1"/>
    </source>
</evidence>